<dbReference type="AlphaFoldDB" id="A0A814UJ74"/>
<name>A0A814UJ74_9BILA</name>
<dbReference type="Proteomes" id="UP000663823">
    <property type="component" value="Unassembled WGS sequence"/>
</dbReference>
<dbReference type="Proteomes" id="UP000663854">
    <property type="component" value="Unassembled WGS sequence"/>
</dbReference>
<dbReference type="EMBL" id="CAJNOT010005414">
    <property type="protein sequence ID" value="CAF1464945.1"/>
    <property type="molecule type" value="Genomic_DNA"/>
</dbReference>
<organism evidence="2 7">
    <name type="scientific">Rotaria sordida</name>
    <dbReference type="NCBI Taxonomy" id="392033"/>
    <lineage>
        <taxon>Eukaryota</taxon>
        <taxon>Metazoa</taxon>
        <taxon>Spiralia</taxon>
        <taxon>Gnathifera</taxon>
        <taxon>Rotifera</taxon>
        <taxon>Eurotatoria</taxon>
        <taxon>Bdelloidea</taxon>
        <taxon>Philodinida</taxon>
        <taxon>Philodinidae</taxon>
        <taxon>Rotaria</taxon>
    </lineage>
</organism>
<evidence type="ECO:0000313" key="6">
    <source>
        <dbReference type="EMBL" id="CAF4146635.1"/>
    </source>
</evidence>
<dbReference type="EMBL" id="CAJNOH010001087">
    <property type="protein sequence ID" value="CAF1174234.1"/>
    <property type="molecule type" value="Genomic_DNA"/>
</dbReference>
<sequence length="104" mass="11831">MTMANPCPCEIITKESLSNNPANINIDSKMNQLVDDETLEDYFDQLTVPSQSEISTDLSSLHPLFRQIKNSEGNRKRFKRPSWATVGKRAIYMNNKQPSWAQVG</sequence>
<evidence type="ECO:0000313" key="1">
    <source>
        <dbReference type="EMBL" id="CAF1123274.1"/>
    </source>
</evidence>
<dbReference type="Proteomes" id="UP000663882">
    <property type="component" value="Unassembled WGS sequence"/>
</dbReference>
<evidence type="ECO:0000313" key="5">
    <source>
        <dbReference type="EMBL" id="CAF3637715.1"/>
    </source>
</evidence>
<evidence type="ECO:0000313" key="2">
    <source>
        <dbReference type="EMBL" id="CAF1174234.1"/>
    </source>
</evidence>
<evidence type="ECO:0000313" key="7">
    <source>
        <dbReference type="Proteomes" id="UP000663854"/>
    </source>
</evidence>
<comment type="caution">
    <text evidence="2">The sequence shown here is derived from an EMBL/GenBank/DDBJ whole genome shotgun (WGS) entry which is preliminary data.</text>
</comment>
<keyword evidence="8" id="KW-1185">Reference proteome</keyword>
<reference evidence="2" key="1">
    <citation type="submission" date="2021-02" db="EMBL/GenBank/DDBJ databases">
        <authorList>
            <person name="Nowell W R."/>
        </authorList>
    </citation>
    <scope>NUCLEOTIDE SEQUENCE</scope>
</reference>
<dbReference type="OrthoDB" id="10026141at2759"/>
<dbReference type="Proteomes" id="UP000663870">
    <property type="component" value="Unassembled WGS sequence"/>
</dbReference>
<evidence type="ECO:0000313" key="4">
    <source>
        <dbReference type="EMBL" id="CAF1464945.1"/>
    </source>
</evidence>
<gene>
    <name evidence="6" type="ORF">JBS370_LOCUS33770</name>
    <name evidence="3" type="ORF">JXQ802_LOCUS36426</name>
    <name evidence="5" type="ORF">OTI717_LOCUS8654</name>
    <name evidence="2" type="ORF">PYM288_LOCUS23440</name>
    <name evidence="1" type="ORF">RFH988_LOCUS20467</name>
    <name evidence="4" type="ORF">ZHD862_LOCUS35861</name>
</gene>
<dbReference type="EMBL" id="CAJOBD010010062">
    <property type="protein sequence ID" value="CAF4146635.1"/>
    <property type="molecule type" value="Genomic_DNA"/>
</dbReference>
<protein>
    <submittedName>
        <fullName evidence="2">Uncharacterized protein</fullName>
    </submittedName>
</protein>
<evidence type="ECO:0000313" key="3">
    <source>
        <dbReference type="EMBL" id="CAF1430860.1"/>
    </source>
</evidence>
<dbReference type="EMBL" id="CAJNOO010001258">
    <property type="protein sequence ID" value="CAF1123274.1"/>
    <property type="molecule type" value="Genomic_DNA"/>
</dbReference>
<dbReference type="Proteomes" id="UP000663836">
    <property type="component" value="Unassembled WGS sequence"/>
</dbReference>
<evidence type="ECO:0000313" key="8">
    <source>
        <dbReference type="Proteomes" id="UP000663870"/>
    </source>
</evidence>
<accession>A0A814UJ74</accession>
<dbReference type="EMBL" id="CAJNOL010001869">
    <property type="protein sequence ID" value="CAF1430860.1"/>
    <property type="molecule type" value="Genomic_DNA"/>
</dbReference>
<proteinExistence type="predicted"/>
<dbReference type="EMBL" id="CAJOAX010000701">
    <property type="protein sequence ID" value="CAF3637715.1"/>
    <property type="molecule type" value="Genomic_DNA"/>
</dbReference>
<dbReference type="Proteomes" id="UP000663864">
    <property type="component" value="Unassembled WGS sequence"/>
</dbReference>